<feature type="compositionally biased region" description="Polar residues" evidence="5">
    <location>
        <begin position="1069"/>
        <end position="1098"/>
    </location>
</feature>
<dbReference type="SFLD" id="SFLDS00019">
    <property type="entry name" value="Glutathione_Transferase_(cytos"/>
    <property type="match status" value="1"/>
</dbReference>
<feature type="compositionally biased region" description="Low complexity" evidence="5">
    <location>
        <begin position="701"/>
        <end position="716"/>
    </location>
</feature>
<feature type="compositionally biased region" description="Polar residues" evidence="5">
    <location>
        <begin position="447"/>
        <end position="458"/>
    </location>
</feature>
<reference evidence="7" key="2">
    <citation type="submission" date="2018-05" db="EMBL/GenBank/DDBJ databases">
        <title>OpunRS2 (Oryza punctata Reference Sequence Version 2).</title>
        <authorList>
            <person name="Zhang J."/>
            <person name="Kudrna D."/>
            <person name="Lee S."/>
            <person name="Talag J."/>
            <person name="Welchert J."/>
            <person name="Wing R.A."/>
        </authorList>
    </citation>
    <scope>NUCLEOTIDE SEQUENCE [LARGE SCALE GENOMIC DNA]</scope>
</reference>
<feature type="compositionally biased region" description="Polar residues" evidence="5">
    <location>
        <begin position="269"/>
        <end position="280"/>
    </location>
</feature>
<proteinExistence type="inferred from homology"/>
<evidence type="ECO:0000313" key="8">
    <source>
        <dbReference type="Proteomes" id="UP000026962"/>
    </source>
</evidence>
<feature type="compositionally biased region" description="Polar residues" evidence="5">
    <location>
        <begin position="813"/>
        <end position="833"/>
    </location>
</feature>
<feature type="compositionally biased region" description="Basic and acidic residues" evidence="5">
    <location>
        <begin position="1220"/>
        <end position="1235"/>
    </location>
</feature>
<feature type="compositionally biased region" description="Polar residues" evidence="5">
    <location>
        <begin position="933"/>
        <end position="956"/>
    </location>
</feature>
<dbReference type="eggNOG" id="KOG0867">
    <property type="taxonomic scope" value="Eukaryota"/>
</dbReference>
<feature type="compositionally biased region" description="Basic and acidic residues" evidence="5">
    <location>
        <begin position="394"/>
        <end position="412"/>
    </location>
</feature>
<dbReference type="CDD" id="cd03187">
    <property type="entry name" value="GST_C_Phi"/>
    <property type="match status" value="1"/>
</dbReference>
<feature type="compositionally biased region" description="Basic and acidic residues" evidence="5">
    <location>
        <begin position="425"/>
        <end position="441"/>
    </location>
</feature>
<reference evidence="7" key="1">
    <citation type="submission" date="2015-04" db="UniProtKB">
        <authorList>
            <consortium name="EnsemblPlants"/>
        </authorList>
    </citation>
    <scope>IDENTIFICATION</scope>
</reference>
<dbReference type="EC" id="2.5.1.18" evidence="2"/>
<feature type="compositionally biased region" description="Polar residues" evidence="5">
    <location>
        <begin position="846"/>
        <end position="866"/>
    </location>
</feature>
<dbReference type="InterPro" id="IPR010987">
    <property type="entry name" value="Glutathione-S-Trfase_C-like"/>
</dbReference>
<dbReference type="GO" id="GO:0043295">
    <property type="term" value="F:glutathione binding"/>
    <property type="evidence" value="ECO:0007669"/>
    <property type="project" value="TreeGrafter"/>
</dbReference>
<feature type="compositionally biased region" description="Basic and acidic residues" evidence="5">
    <location>
        <begin position="799"/>
        <end position="809"/>
    </location>
</feature>
<feature type="compositionally biased region" description="Basic and acidic residues" evidence="5">
    <location>
        <begin position="1276"/>
        <end position="1287"/>
    </location>
</feature>
<feature type="compositionally biased region" description="Polar residues" evidence="5">
    <location>
        <begin position="1017"/>
        <end position="1029"/>
    </location>
</feature>
<feature type="compositionally biased region" description="Low complexity" evidence="5">
    <location>
        <begin position="226"/>
        <end position="239"/>
    </location>
</feature>
<dbReference type="Pfam" id="PF13417">
    <property type="entry name" value="GST_N_3"/>
    <property type="match status" value="1"/>
</dbReference>
<dbReference type="GO" id="GO:0006749">
    <property type="term" value="P:glutathione metabolic process"/>
    <property type="evidence" value="ECO:0007669"/>
    <property type="project" value="TreeGrafter"/>
</dbReference>
<dbReference type="GO" id="GO:0004364">
    <property type="term" value="F:glutathione transferase activity"/>
    <property type="evidence" value="ECO:0007669"/>
    <property type="project" value="UniProtKB-EC"/>
</dbReference>
<dbReference type="Gene3D" id="3.40.30.10">
    <property type="entry name" value="Glutaredoxin"/>
    <property type="match status" value="1"/>
</dbReference>
<dbReference type="InterPro" id="IPR040079">
    <property type="entry name" value="Glutathione_S-Trfase"/>
</dbReference>
<feature type="compositionally biased region" description="Basic and acidic residues" evidence="5">
    <location>
        <begin position="582"/>
        <end position="610"/>
    </location>
</feature>
<dbReference type="FunFam" id="1.20.1050.10:FF:000042">
    <property type="entry name" value="Glutathione S-transferase F9"/>
    <property type="match status" value="1"/>
</dbReference>
<sequence>MAGLSTGAGAPVVKLYHEKSMILPDVSRVLACLYEKNIEFETVKDSYKDILRLQASRSVPVPFYDGPTFLQESRAICRYIAETYEQRGYPFLLGKDVLERASIEQWLRHEEHAFDPPSRALFCHLAFPVQDGDDDDINKEKRKLEEVLEVYEQRLGESEFLAGNKFTLADLVHLPNTHHLVTSEFAYLYDSRKNVQRWWDKISNRESWKQVMEDMNRVEEQYQMELEQQEEQWQTEPPQTSVGHTIRLDPRQTTGTESRTILVPPPSAGTISTSFSSQRQKPLPSETTTHHDKPSPRKESNFFTTTEKTPSSPRSRVPTTQKQPSTTFFTPSTTTTTPKIPQRTDTDTSSSKDAPYQTKPSQRSSKEAHDKSHLSGFFKASSHTNETATPTKHSPPEESRTSTKIPETRETSEAVSPNSPRSTKAPHEIDEHDSVDPRFDKPAPYTKPTTNIPQTSYGRPSAQRDLGTSPDSEADETSSDLRGGVQSPYAQGRAEQVKKTSAYQRAATRLPEHAASKDVQGETAQPDQPRGPQDARQADQKRVIPASPRQQPSGEQNVHKQFIPPPILKVPDLSTMQPESQEDTHNIMSEDERFSTKRLRKMVEESEKAAQKVKSQPTDFQPSEEETPSIYNKPSDVQDKTILDDRERGRSPSAGTRAPDYPTSAAERRVASQPKEGMSYDDRGATKPQQSPSINEQEKIPVVSSQAPPASSGKASESSKEASPDDGLAQVSTINQWRQTSAPPPTKQAAPDASRNDKLAKTEGADKRTPPSTTKETPRNDRNALATAQGAAPGVGNEQYDKNSIDERVPQMTPRQATPSVTQRASASIQERISGSHGASDDMFGKTSSADQSNTPAIPKQTTVQGATPDVRGTSYADRDMKLPADEKATSKKQKPVSSSQQTIEPIRGGTPTSYGITDDDLAKTSRADERQTPPSKVQAPASNRQSASTALQGSTPDARGENTAVKPSVTSSTGMPTSPRRQESTPSVTSPTGVPTSPGRQEPTPDTQRRRAADQMPSQAPLPSSFSTRNKENGISEAGQTNTVAPDGLPGWGVPKDAGPQVAGPSVVKSQKNMNEAYNDGPSTQQLPDDQYRSQPTEAKEKQGADAAVINEIGKTKKDDLLANPNQSSTGRVQPTSTEETSKLQLQYGLNKPISSKDGKETVSYGSSATSREMLPSTPDKSMRAQQTQGDKSSYSSISQEDSVKQGSQAALQGSGTEQPKKRDLLANADEKIRGTTGEALQKSDEWRTSSNTEQMKSNRNNSKPDGSTKPTAFDGKEGNLPESQRRGSSSNP</sequence>
<dbReference type="STRING" id="4537.A0A0E0LXQ9"/>
<feature type="compositionally biased region" description="Polar residues" evidence="5">
    <location>
        <begin position="1185"/>
        <end position="1219"/>
    </location>
</feature>
<feature type="compositionally biased region" description="Basic and acidic residues" evidence="5">
    <location>
        <begin position="636"/>
        <end position="650"/>
    </location>
</feature>
<accession>A0A0E0LXQ9</accession>
<evidence type="ECO:0000256" key="3">
    <source>
        <dbReference type="ARBA" id="ARBA00022679"/>
    </source>
</evidence>
<feature type="compositionally biased region" description="Basic and acidic residues" evidence="5">
    <location>
        <begin position="364"/>
        <end position="373"/>
    </location>
</feature>
<feature type="compositionally biased region" description="Basic and acidic residues" evidence="5">
    <location>
        <begin position="754"/>
        <end position="769"/>
    </location>
</feature>
<dbReference type="PROSITE" id="PS50405">
    <property type="entry name" value="GST_CTER"/>
    <property type="match status" value="1"/>
</dbReference>
<evidence type="ECO:0000256" key="4">
    <source>
        <dbReference type="ARBA" id="ARBA00047960"/>
    </source>
</evidence>
<feature type="compositionally biased region" description="Basic and acidic residues" evidence="5">
    <location>
        <begin position="510"/>
        <end position="520"/>
    </location>
</feature>
<dbReference type="OMA" id="QNVHKQF"/>
<name>A0A0E0LXQ9_ORYPU</name>
<organism evidence="7">
    <name type="scientific">Oryza punctata</name>
    <name type="common">Red rice</name>
    <dbReference type="NCBI Taxonomy" id="4537"/>
    <lineage>
        <taxon>Eukaryota</taxon>
        <taxon>Viridiplantae</taxon>
        <taxon>Streptophyta</taxon>
        <taxon>Embryophyta</taxon>
        <taxon>Tracheophyta</taxon>
        <taxon>Spermatophyta</taxon>
        <taxon>Magnoliopsida</taxon>
        <taxon>Liliopsida</taxon>
        <taxon>Poales</taxon>
        <taxon>Poaceae</taxon>
        <taxon>BOP clade</taxon>
        <taxon>Oryzoideae</taxon>
        <taxon>Oryzeae</taxon>
        <taxon>Oryzinae</taxon>
        <taxon>Oryza</taxon>
    </lineage>
</organism>
<evidence type="ECO:0000313" key="7">
    <source>
        <dbReference type="EnsemblPlants" id="OPUNC08G20960.1"/>
    </source>
</evidence>
<feature type="compositionally biased region" description="Polar residues" evidence="5">
    <location>
        <begin position="1250"/>
        <end position="1272"/>
    </location>
</feature>
<evidence type="ECO:0000256" key="5">
    <source>
        <dbReference type="SAM" id="MobiDB-lite"/>
    </source>
</evidence>
<comment type="similarity">
    <text evidence="1">Belongs to the GST superfamily. Phi family.</text>
</comment>
<feature type="compositionally biased region" description="Polar residues" evidence="5">
    <location>
        <begin position="1125"/>
        <end position="1146"/>
    </location>
</feature>
<feature type="compositionally biased region" description="Basic and acidic residues" evidence="5">
    <location>
        <begin position="921"/>
        <end position="932"/>
    </location>
</feature>
<feature type="compositionally biased region" description="Polar residues" evidence="5">
    <location>
        <begin position="347"/>
        <end position="363"/>
    </location>
</feature>
<dbReference type="InterPro" id="IPR004045">
    <property type="entry name" value="Glutathione_S-Trfase_N"/>
</dbReference>
<protein>
    <recommendedName>
        <fullName evidence="2">glutathione transferase</fullName>
        <ecNumber evidence="2">2.5.1.18</ecNumber>
    </recommendedName>
</protein>
<dbReference type="InterPro" id="IPR036249">
    <property type="entry name" value="Thioredoxin-like_sf"/>
</dbReference>
<dbReference type="SUPFAM" id="SSF52833">
    <property type="entry name" value="Thioredoxin-like"/>
    <property type="match status" value="1"/>
</dbReference>
<feature type="region of interest" description="Disordered" evidence="5">
    <location>
        <begin position="226"/>
        <end position="1294"/>
    </location>
</feature>
<feature type="compositionally biased region" description="Low complexity" evidence="5">
    <location>
        <begin position="985"/>
        <end position="1000"/>
    </location>
</feature>
<dbReference type="Proteomes" id="UP000026962">
    <property type="component" value="Chromosome 8"/>
</dbReference>
<feature type="compositionally biased region" description="Polar residues" evidence="5">
    <location>
        <begin position="381"/>
        <end position="392"/>
    </location>
</feature>
<dbReference type="Gramene" id="OPUNC08G20960.1">
    <property type="protein sequence ID" value="OPUNC08G20960.1"/>
    <property type="gene ID" value="OPUNC08G20960"/>
</dbReference>
<dbReference type="InterPro" id="IPR036282">
    <property type="entry name" value="Glutathione-S-Trfase_C_sf"/>
</dbReference>
<feature type="compositionally biased region" description="Polar residues" evidence="5">
    <location>
        <begin position="730"/>
        <end position="741"/>
    </location>
</feature>
<dbReference type="InterPro" id="IPR004046">
    <property type="entry name" value="GST_C"/>
</dbReference>
<evidence type="ECO:0000259" key="6">
    <source>
        <dbReference type="PROSITE" id="PS50405"/>
    </source>
</evidence>
<feature type="domain" description="GST C-terminal" evidence="6">
    <location>
        <begin position="96"/>
        <end position="226"/>
    </location>
</feature>
<evidence type="ECO:0000256" key="2">
    <source>
        <dbReference type="ARBA" id="ARBA00012452"/>
    </source>
</evidence>
<dbReference type="SFLD" id="SFLDG00358">
    <property type="entry name" value="Main_(cytGST)"/>
    <property type="match status" value="1"/>
</dbReference>
<dbReference type="GO" id="GO:0005737">
    <property type="term" value="C:cytoplasm"/>
    <property type="evidence" value="ECO:0007669"/>
    <property type="project" value="TreeGrafter"/>
</dbReference>
<dbReference type="InterPro" id="IPR034347">
    <property type="entry name" value="GST_Phi_C"/>
</dbReference>
<feature type="compositionally biased region" description="Polar residues" evidence="5">
    <location>
        <begin position="301"/>
        <end position="323"/>
    </location>
</feature>
<feature type="compositionally biased region" description="Basic and acidic residues" evidence="5">
    <location>
        <begin position="288"/>
        <end position="300"/>
    </location>
</feature>
<dbReference type="Pfam" id="PF00043">
    <property type="entry name" value="GST_C"/>
    <property type="match status" value="1"/>
</dbReference>
<feature type="compositionally biased region" description="Polar residues" evidence="5">
    <location>
        <begin position="413"/>
        <end position="422"/>
    </location>
</feature>
<comment type="catalytic activity">
    <reaction evidence="4">
        <text>RX + glutathione = an S-substituted glutathione + a halide anion + H(+)</text>
        <dbReference type="Rhea" id="RHEA:16437"/>
        <dbReference type="ChEBI" id="CHEBI:15378"/>
        <dbReference type="ChEBI" id="CHEBI:16042"/>
        <dbReference type="ChEBI" id="CHEBI:17792"/>
        <dbReference type="ChEBI" id="CHEBI:57925"/>
        <dbReference type="ChEBI" id="CHEBI:90779"/>
        <dbReference type="EC" id="2.5.1.18"/>
    </reaction>
</comment>
<feature type="compositionally biased region" description="Low complexity" evidence="5">
    <location>
        <begin position="324"/>
        <end position="338"/>
    </location>
</feature>
<dbReference type="PANTHER" id="PTHR43900">
    <property type="entry name" value="GLUTATHIONE S-TRANSFERASE RHO"/>
    <property type="match status" value="1"/>
</dbReference>
<keyword evidence="3" id="KW-0808">Transferase</keyword>
<dbReference type="EnsemblPlants" id="OPUNC08G20960.1">
    <property type="protein sequence ID" value="OPUNC08G20960.1"/>
    <property type="gene ID" value="OPUNC08G20960"/>
</dbReference>
<dbReference type="PANTHER" id="PTHR43900:SF95">
    <property type="entry name" value="GLUTATHIONE TRANSFERASE"/>
    <property type="match status" value="1"/>
</dbReference>
<feature type="compositionally biased region" description="Basic and acidic residues" evidence="5">
    <location>
        <begin position="877"/>
        <end position="890"/>
    </location>
</feature>
<evidence type="ECO:0000256" key="1">
    <source>
        <dbReference type="ARBA" id="ARBA00010128"/>
    </source>
</evidence>
<dbReference type="GO" id="GO:0009636">
    <property type="term" value="P:response to toxic substance"/>
    <property type="evidence" value="ECO:0007669"/>
    <property type="project" value="UniProtKB-ARBA"/>
</dbReference>
<keyword evidence="8" id="KW-1185">Reference proteome</keyword>
<dbReference type="Gene3D" id="1.20.1050.10">
    <property type="match status" value="1"/>
</dbReference>
<dbReference type="SUPFAM" id="SSF47616">
    <property type="entry name" value="GST C-terminal domain-like"/>
    <property type="match status" value="1"/>
</dbReference>
<dbReference type="HOGENOM" id="CLU_006965_0_0_1"/>